<dbReference type="GO" id="GO:0004553">
    <property type="term" value="F:hydrolase activity, hydrolyzing O-glycosyl compounds"/>
    <property type="evidence" value="ECO:0007669"/>
    <property type="project" value="InterPro"/>
</dbReference>
<dbReference type="GO" id="GO:0005975">
    <property type="term" value="P:carbohydrate metabolic process"/>
    <property type="evidence" value="ECO:0007669"/>
    <property type="project" value="InterPro"/>
</dbReference>
<dbReference type="PANTHER" id="PTHR10353:SF336">
    <property type="entry name" value="LACTASE-LIKE PROTEIN"/>
    <property type="match status" value="1"/>
</dbReference>
<dbReference type="PRINTS" id="PR00131">
    <property type="entry name" value="GLHYDRLASE1"/>
</dbReference>
<accession>A0A480MYE7</accession>
<dbReference type="EMBL" id="DQIR01135626">
    <property type="protein sequence ID" value="HDA91102.1"/>
    <property type="molecule type" value="Transcribed_RNA"/>
</dbReference>
<organism evidence="2">
    <name type="scientific">Sus scrofa</name>
    <name type="common">Pig</name>
    <dbReference type="NCBI Taxonomy" id="9823"/>
    <lineage>
        <taxon>Eukaryota</taxon>
        <taxon>Metazoa</taxon>
        <taxon>Chordata</taxon>
        <taxon>Craniata</taxon>
        <taxon>Vertebrata</taxon>
        <taxon>Euteleostomi</taxon>
        <taxon>Mammalia</taxon>
        <taxon>Eutheria</taxon>
        <taxon>Laurasiatheria</taxon>
        <taxon>Artiodactyla</taxon>
        <taxon>Suina</taxon>
        <taxon>Suidae</taxon>
        <taxon>Sus</taxon>
    </lineage>
</organism>
<reference evidence="2" key="1">
    <citation type="journal article" date="2019" name="PeerJ">
        <title>Genes of the pig, Sus scrofa, reconstructed with EvidentialGene.</title>
        <authorList>
            <person name="Gilbert D.G."/>
        </authorList>
    </citation>
    <scope>NUCLEOTIDE SEQUENCE</scope>
</reference>
<protein>
    <submittedName>
        <fullName evidence="2">Uncharacterized protein</fullName>
    </submittedName>
</protein>
<evidence type="ECO:0000313" key="2">
    <source>
        <dbReference type="EMBL" id="HDA91102.1"/>
    </source>
</evidence>
<dbReference type="EMBL" id="DQIR01025880">
    <property type="protein sequence ID" value="HCZ81355.1"/>
    <property type="molecule type" value="Transcribed_RNA"/>
</dbReference>
<dbReference type="Pfam" id="PF00232">
    <property type="entry name" value="Glyco_hydro_1"/>
    <property type="match status" value="1"/>
</dbReference>
<proteinExistence type="inferred from homology"/>
<dbReference type="PANTHER" id="PTHR10353">
    <property type="entry name" value="GLYCOSYL HYDROLASE"/>
    <property type="match status" value="1"/>
</dbReference>
<sequence>MEQNVFAAIKDGANIKGYTSWSLLDKFEWDRGYSDRYGFYYVDFNKRNRPRYPKASVEYYKKIITSNGFPNLREVGIIDVIHSGF</sequence>
<dbReference type="InterPro" id="IPR001360">
    <property type="entry name" value="Glyco_hydro_1"/>
</dbReference>
<dbReference type="Gene3D" id="3.20.20.80">
    <property type="entry name" value="Glycosidases"/>
    <property type="match status" value="1"/>
</dbReference>
<dbReference type="InterPro" id="IPR017853">
    <property type="entry name" value="GH"/>
</dbReference>
<dbReference type="SUPFAM" id="SSF51445">
    <property type="entry name" value="(Trans)glycosidases"/>
    <property type="match status" value="1"/>
</dbReference>
<dbReference type="AlphaFoldDB" id="A0A480MYE7"/>
<name>A0A480MYE7_PIG</name>
<evidence type="ECO:0000256" key="1">
    <source>
        <dbReference type="RuleBase" id="RU003690"/>
    </source>
</evidence>
<comment type="similarity">
    <text evidence="1">Belongs to the glycosyl hydrolase 1 family.</text>
</comment>